<feature type="transmembrane region" description="Helical" evidence="12">
    <location>
        <begin position="361"/>
        <end position="387"/>
    </location>
</feature>
<organism evidence="15 16">
    <name type="scientific">Ascodesmis nigricans</name>
    <dbReference type="NCBI Taxonomy" id="341454"/>
    <lineage>
        <taxon>Eukaryota</taxon>
        <taxon>Fungi</taxon>
        <taxon>Dikarya</taxon>
        <taxon>Ascomycota</taxon>
        <taxon>Pezizomycotina</taxon>
        <taxon>Pezizomycetes</taxon>
        <taxon>Pezizales</taxon>
        <taxon>Ascodesmidaceae</taxon>
        <taxon>Ascodesmis</taxon>
    </lineage>
</organism>
<evidence type="ECO:0000256" key="12">
    <source>
        <dbReference type="SAM" id="Phobius"/>
    </source>
</evidence>
<dbReference type="PANTHER" id="PTHR45727:SF2">
    <property type="entry name" value="NPC INTRACELLULAR CHOLESTEROL TRANSPORTER 1"/>
    <property type="match status" value="1"/>
</dbReference>
<dbReference type="InterPro" id="IPR053958">
    <property type="entry name" value="HMGCR/SNAP/NPC1-like_SSD"/>
</dbReference>
<reference evidence="15 16" key="1">
    <citation type="submission" date="2019-04" db="EMBL/GenBank/DDBJ databases">
        <title>Comparative genomics and transcriptomics to analyze fruiting body development in filamentous ascomycetes.</title>
        <authorList>
            <consortium name="DOE Joint Genome Institute"/>
            <person name="Lutkenhaus R."/>
            <person name="Traeger S."/>
            <person name="Breuer J."/>
            <person name="Kuo A."/>
            <person name="Lipzen A."/>
            <person name="Pangilinan J."/>
            <person name="Dilworth D."/>
            <person name="Sandor L."/>
            <person name="Poggeler S."/>
            <person name="Barry K."/>
            <person name="Grigoriev I.V."/>
            <person name="Nowrousian M."/>
        </authorList>
    </citation>
    <scope>NUCLEOTIDE SEQUENCE [LARGE SCALE GENOMIC DNA]</scope>
    <source>
        <strain evidence="15 16">CBS 389.68</strain>
    </source>
</reference>
<dbReference type="InterPro" id="IPR053956">
    <property type="entry name" value="NPC1_MLD"/>
</dbReference>
<evidence type="ECO:0000256" key="1">
    <source>
        <dbReference type="ARBA" id="ARBA00004127"/>
    </source>
</evidence>
<feature type="domain" description="SSD" evidence="14">
    <location>
        <begin position="607"/>
        <end position="781"/>
    </location>
</feature>
<feature type="transmembrane region" description="Helical" evidence="12">
    <location>
        <begin position="1219"/>
        <end position="1248"/>
    </location>
</feature>
<keyword evidence="10" id="KW-1015">Disulfide bond</keyword>
<proteinExistence type="inferred from homology"/>
<feature type="transmembrane region" description="Helical" evidence="12">
    <location>
        <begin position="649"/>
        <end position="673"/>
    </location>
</feature>
<evidence type="ECO:0000313" key="16">
    <source>
        <dbReference type="Proteomes" id="UP000298138"/>
    </source>
</evidence>
<keyword evidence="4 12" id="KW-0812">Transmembrane</keyword>
<dbReference type="FunCoup" id="A0A4S2MM84">
    <property type="interactions" value="517"/>
</dbReference>
<keyword evidence="16" id="KW-1185">Reference proteome</keyword>
<evidence type="ECO:0000256" key="7">
    <source>
        <dbReference type="ARBA" id="ARBA00023055"/>
    </source>
</evidence>
<feature type="transmembrane region" description="Helical" evidence="12">
    <location>
        <begin position="1163"/>
        <end position="1184"/>
    </location>
</feature>
<keyword evidence="9 12" id="KW-0472">Membrane</keyword>
<evidence type="ECO:0000313" key="15">
    <source>
        <dbReference type="EMBL" id="TGZ78201.1"/>
    </source>
</evidence>
<dbReference type="Pfam" id="PF22314">
    <property type="entry name" value="NPC1_MLD"/>
    <property type="match status" value="1"/>
</dbReference>
<dbReference type="InterPro" id="IPR032190">
    <property type="entry name" value="NPC1_N"/>
</dbReference>
<feature type="transmembrane region" description="Helical" evidence="12">
    <location>
        <begin position="756"/>
        <end position="781"/>
    </location>
</feature>
<dbReference type="Gene3D" id="1.20.1640.10">
    <property type="entry name" value="Multidrug efflux transporter AcrB transmembrane domain"/>
    <property type="match status" value="2"/>
</dbReference>
<protein>
    <submittedName>
        <fullName evidence="15">Putative patched sphingolipid transporter</fullName>
    </submittedName>
</protein>
<evidence type="ECO:0000256" key="10">
    <source>
        <dbReference type="ARBA" id="ARBA00023157"/>
    </source>
</evidence>
<evidence type="ECO:0000256" key="8">
    <source>
        <dbReference type="ARBA" id="ARBA00023098"/>
    </source>
</evidence>
<gene>
    <name evidence="15" type="ORF">EX30DRAFT_397972</name>
</gene>
<dbReference type="Proteomes" id="UP000298138">
    <property type="component" value="Unassembled WGS sequence"/>
</dbReference>
<feature type="transmembrane region" description="Helical" evidence="12">
    <location>
        <begin position="849"/>
        <end position="869"/>
    </location>
</feature>
<dbReference type="PROSITE" id="PS50156">
    <property type="entry name" value="SSD"/>
    <property type="match status" value="1"/>
</dbReference>
<evidence type="ECO:0000256" key="2">
    <source>
        <dbReference type="ARBA" id="ARBA00005585"/>
    </source>
</evidence>
<feature type="transmembrane region" description="Helical" evidence="12">
    <location>
        <begin position="1137"/>
        <end position="1157"/>
    </location>
</feature>
<name>A0A4S2MM84_9PEZI</name>
<sequence length="1320" mass="145041">MAPRRQRQLPSLSGLATGILALATGFAGASQAPFAQSGDTQGPITKIHKAGYCALRGEASKSFFGAKLPIPYNGPAQEPDAKTRESLVKLCGSQWTEGPVCCDADQVSTLAANVKKAENLIASCPACKANFFNLFCEFTCSPDQSLFVNVTVTEPASGGKEVVEELDYLVAPTYGEGFYDSCKDVKFAASGSNVMDLIGGGAKNYTDFLKFLGKKSPFMGSPFQINFPPKKDHDKTMKAMNDRPKKCNDEDVAYRCACLDCPAVCPILPGIGEQKHCFVGPLPCWSFSVIIVYSVFLAIGGSWLVYWLFQQHRAKKHARLRILQDVPSDDEGNSIVNMRYAERPQREYRLNTILDNVFYHIGYYCAAFPGTTILISLLVVGFLSLGWTNFQVETDPVRLWVSPTSDAAMEKQFFDDNFGPFYRTQQAFLMNDTSGTPEPVLSYETLGWWFDVEQRIRRMQSYQEHLTLADVCLKPTGEGCVVQSVTSYFGGDFRNVKLDSWKQQLQQCTDQPTSCLPDFGQPIKKEMVLGGLKDSTDVTQAKALLVTWVLENHAEGSEAVKRSMDYEQTLKNMLLMVKEEAKERGLRLSFSTEISLEEELNKSTNTDAKIVVISYIAMFFYASIALGSSTKVIKSLFHRPSSLLVESKFTLGVFGILIVLMSVSASVGLFSAMNIKVTLIIAEVIPFLVLAVGVDNIFLIVHEFERADQEHPDERIEDKIGNAMGRMGPSILLSATSETIAFGLGAAVAMPAVRNFAIYAAGAVFINAVLQVTMFIAVLALNQRRVEDNRIDCFPCLKAPTHGEGEEGVGLLGNGHRGVPGFGTEEEGLLQRIIRKRYAPFLLQTKTKIAVVTVFLGIFAASLALFPAVELGLDQRIAIPRGSYLVDYFTDLYDYFAVGPPLYFVTKGLNGTSRTAQQSLCGRFSTCDPLSLSNLVEQERKRPEYSYIAESAASWIDDMFLWLNPSLDQCCLVKKNDPNQLCTGPFARGCETCFAHRENAWNITLDSMPEGEEFMHYLHLWQNAPTGPDCPIAGKAAYSSAIVTDDTHLTTPATHFRTSHTHLNGQQDFIDAYAAARRIAKDISKTTKTEVFPYSKFYIFFDQYSTIVRLTAGLIAAALLSTIITTSLLLGSLKTGLVVGTVVAMIITDIVAVMALWNVSLNAVSLVNLVICVGISVEFCSHIARAFMFPPISTSLTPSPSGSSSVAASSYANSRNARAYAALVSVGSSVFSGITVTKIIGVTVLAWTKSRIFEIYYFRVWVALVAMASTHALVLLPVLLSWMGGEGWDTEVVEQGLVEDLRRRRGWVGEEGEGSSDEEE</sequence>
<dbReference type="OrthoDB" id="6510177at2759"/>
<evidence type="ECO:0000259" key="14">
    <source>
        <dbReference type="PROSITE" id="PS50156"/>
    </source>
</evidence>
<evidence type="ECO:0000256" key="11">
    <source>
        <dbReference type="ARBA" id="ARBA00023180"/>
    </source>
</evidence>
<keyword evidence="3" id="KW-0813">Transport</keyword>
<keyword evidence="7" id="KW-0445">Lipid transport</keyword>
<dbReference type="PANTHER" id="PTHR45727">
    <property type="entry name" value="NPC INTRACELLULAR CHOLESTEROL TRANSPORTER 1"/>
    <property type="match status" value="1"/>
</dbReference>
<dbReference type="GO" id="GO:0006629">
    <property type="term" value="P:lipid metabolic process"/>
    <property type="evidence" value="ECO:0007669"/>
    <property type="project" value="UniProtKB-KW"/>
</dbReference>
<dbReference type="GO" id="GO:0016020">
    <property type="term" value="C:membrane"/>
    <property type="evidence" value="ECO:0007669"/>
    <property type="project" value="TreeGrafter"/>
</dbReference>
<dbReference type="InterPro" id="IPR000731">
    <property type="entry name" value="SSD"/>
</dbReference>
<dbReference type="Pfam" id="PF16414">
    <property type="entry name" value="NPC1_N"/>
    <property type="match status" value="1"/>
</dbReference>
<keyword evidence="6 12" id="KW-1133">Transmembrane helix</keyword>
<comment type="similarity">
    <text evidence="2">Belongs to the patched family.</text>
</comment>
<dbReference type="GO" id="GO:0032934">
    <property type="term" value="F:sterol binding"/>
    <property type="evidence" value="ECO:0007669"/>
    <property type="project" value="TreeGrafter"/>
</dbReference>
<feature type="signal peptide" evidence="13">
    <location>
        <begin position="1"/>
        <end position="31"/>
    </location>
</feature>
<evidence type="ECO:0000256" key="3">
    <source>
        <dbReference type="ARBA" id="ARBA00022448"/>
    </source>
</evidence>
<feature type="transmembrane region" description="Helical" evidence="12">
    <location>
        <begin position="679"/>
        <end position="701"/>
    </location>
</feature>
<dbReference type="SUPFAM" id="SSF82866">
    <property type="entry name" value="Multidrug efflux transporter AcrB transmembrane domain"/>
    <property type="match status" value="2"/>
</dbReference>
<evidence type="ECO:0000256" key="9">
    <source>
        <dbReference type="ARBA" id="ARBA00023136"/>
    </source>
</evidence>
<keyword evidence="11" id="KW-0325">Glycoprotein</keyword>
<feature type="transmembrane region" description="Helical" evidence="12">
    <location>
        <begin position="285"/>
        <end position="309"/>
    </location>
</feature>
<comment type="subcellular location">
    <subcellularLocation>
        <location evidence="1">Endomembrane system</location>
        <topology evidence="1">Multi-pass membrane protein</topology>
    </subcellularLocation>
</comment>
<feature type="transmembrane region" description="Helical" evidence="12">
    <location>
        <begin position="1260"/>
        <end position="1280"/>
    </location>
</feature>
<dbReference type="GO" id="GO:0015918">
    <property type="term" value="P:sterol transport"/>
    <property type="evidence" value="ECO:0007669"/>
    <property type="project" value="TreeGrafter"/>
</dbReference>
<keyword evidence="8" id="KW-0443">Lipid metabolism</keyword>
<dbReference type="FunFam" id="1.20.1640.10:FF:000008">
    <property type="entry name" value="NPC intracellular cholesterol transporter 1"/>
    <property type="match status" value="1"/>
</dbReference>
<feature type="transmembrane region" description="Helical" evidence="12">
    <location>
        <begin position="731"/>
        <end position="750"/>
    </location>
</feature>
<evidence type="ECO:0000256" key="6">
    <source>
        <dbReference type="ARBA" id="ARBA00022989"/>
    </source>
</evidence>
<dbReference type="STRING" id="341454.A0A4S2MM84"/>
<keyword evidence="5 13" id="KW-0732">Signal</keyword>
<dbReference type="FunFam" id="1.20.1640.10:FF:000029">
    <property type="entry name" value="Putative Patched sphingolipid transporter"/>
    <property type="match status" value="1"/>
</dbReference>
<evidence type="ECO:0000256" key="4">
    <source>
        <dbReference type="ARBA" id="ARBA00022692"/>
    </source>
</evidence>
<evidence type="ECO:0000256" key="13">
    <source>
        <dbReference type="SAM" id="SignalP"/>
    </source>
</evidence>
<dbReference type="GO" id="GO:0012505">
    <property type="term" value="C:endomembrane system"/>
    <property type="evidence" value="ECO:0007669"/>
    <property type="project" value="UniProtKB-SubCell"/>
</dbReference>
<evidence type="ECO:0000256" key="5">
    <source>
        <dbReference type="ARBA" id="ARBA00022729"/>
    </source>
</evidence>
<dbReference type="InParanoid" id="A0A4S2MM84"/>
<dbReference type="EMBL" id="ML220144">
    <property type="protein sequence ID" value="TGZ78201.1"/>
    <property type="molecule type" value="Genomic_DNA"/>
</dbReference>
<feature type="chain" id="PRO_5020945657" evidence="13">
    <location>
        <begin position="32"/>
        <end position="1320"/>
    </location>
</feature>
<accession>A0A4S2MM84</accession>
<feature type="transmembrane region" description="Helical" evidence="12">
    <location>
        <begin position="1110"/>
        <end position="1130"/>
    </location>
</feature>
<feature type="transmembrane region" description="Helical" evidence="12">
    <location>
        <begin position="610"/>
        <end position="628"/>
    </location>
</feature>
<dbReference type="Pfam" id="PF12349">
    <property type="entry name" value="Sterol-sensing"/>
    <property type="match status" value="1"/>
</dbReference>